<dbReference type="SUPFAM" id="SSF51445">
    <property type="entry name" value="(Trans)glycosidases"/>
    <property type="match status" value="1"/>
</dbReference>
<dbReference type="InterPro" id="IPR052720">
    <property type="entry name" value="Glycosyl_hydrolase_97"/>
</dbReference>
<dbReference type="GO" id="GO:0016798">
    <property type="term" value="F:hydrolase activity, acting on glycosyl bonds"/>
    <property type="evidence" value="ECO:0007669"/>
    <property type="project" value="UniProtKB-KW"/>
</dbReference>
<gene>
    <name evidence="10" type="ORF">BACCELL_02424</name>
</gene>
<protein>
    <recommendedName>
        <fullName evidence="12">Retaining alpha-galactosidase</fullName>
    </recommendedName>
</protein>
<evidence type="ECO:0000256" key="3">
    <source>
        <dbReference type="ARBA" id="ARBA00022801"/>
    </source>
</evidence>
<feature type="domain" description="Glycosyl-hydrolase 97 N-terminal" evidence="8">
    <location>
        <begin position="32"/>
        <end position="298"/>
    </location>
</feature>
<dbReference type="Proteomes" id="UP000003711">
    <property type="component" value="Unassembled WGS sequence"/>
</dbReference>
<evidence type="ECO:0008006" key="12">
    <source>
        <dbReference type="Google" id="ProtNLM"/>
    </source>
</evidence>
<evidence type="ECO:0000256" key="6">
    <source>
        <dbReference type="SAM" id="SignalP"/>
    </source>
</evidence>
<feature type="chain" id="PRO_5003160950" description="Retaining alpha-galactosidase" evidence="6">
    <location>
        <begin position="26"/>
        <end position="668"/>
    </location>
</feature>
<dbReference type="InterPro" id="IPR029483">
    <property type="entry name" value="GH97_C"/>
</dbReference>
<dbReference type="HOGENOM" id="CLU_011166_0_0_10"/>
<sequence>MDRMKHVTRIAFALLMATCTAPVFSQKTFVLCSPDEKFQSEIKISTTDIKYNIKHDGDLILDFSRIHMSLDKGRAFGINPKLSGTKTKTVDRILNADIYKKKEVRDNFNELTLKFKGNYRIVFRAYNEGIAYRFESDIKGDIIVENELSEFNFLHDAKAYIPYVRDNVATLESQFGNPFENIYKYENISQWDTSRIAFLPLLVEGRNGKKLCILEADLLNYPGMYLYNGDGSNTLKSVFAPYPKEVEQGGYLNLQGLVKSREPYIAKVSGVTSFPWRIMVVSENDKELADNDMVFKLATRPQGDFSWVKPGKAAWEWWHAWNLLGVDFKTGINNETYKCYIDFASRYGVEYILLDDGWSPKNEADLFKVVPELDLPELVRYGKERNVGLILWAGYYPFDRDMESVCKYYSEMGIKGFKVDYMERDDQLMVDFHHRAAEVAAKYKLLLDLHGTYKPTGLQCTYPNVVNIEGVHGLEQMKFPTAFIDQVTYDVTMPFIRMMAGPVDYTQGAMHNASRENFRAIHDEPMSQGTRCRQLAEYIVFDSPLNMLCDSPSSYEREHECTSFIAGIPTVWDHTTVLCGKVSEYIATARQKGNIWYVGAMTNWEECTIEIDLSFLGAGDFKAEIFRDGVNAYRYARDYKKELIEIPADRKLKVRMAPGGGFAARIYQ</sequence>
<evidence type="ECO:0000259" key="7">
    <source>
        <dbReference type="Pfam" id="PF10566"/>
    </source>
</evidence>
<name>E2NDR4_9BACE</name>
<keyword evidence="4" id="KW-0106">Calcium</keyword>
<comment type="subunit">
    <text evidence="2">Monomer.</text>
</comment>
<evidence type="ECO:0000313" key="11">
    <source>
        <dbReference type="Proteomes" id="UP000003711"/>
    </source>
</evidence>
<evidence type="ECO:0000313" key="10">
    <source>
        <dbReference type="EMBL" id="EEF89963.1"/>
    </source>
</evidence>
<dbReference type="Gene3D" id="2.70.98.10">
    <property type="match status" value="1"/>
</dbReference>
<dbReference type="EMBL" id="ACCH01000175">
    <property type="protein sequence ID" value="EEF89963.1"/>
    <property type="molecule type" value="Genomic_DNA"/>
</dbReference>
<evidence type="ECO:0000256" key="1">
    <source>
        <dbReference type="ARBA" id="ARBA00001913"/>
    </source>
</evidence>
<dbReference type="InterPro" id="IPR019563">
    <property type="entry name" value="GH97_catalytic"/>
</dbReference>
<dbReference type="PANTHER" id="PTHR35803">
    <property type="entry name" value="GLUCAN 1,4-ALPHA-GLUCOSIDASE SUSB-RELATED"/>
    <property type="match status" value="1"/>
</dbReference>
<keyword evidence="6" id="KW-0732">Signal</keyword>
<organism evidence="10 11">
    <name type="scientific">Bacteroides cellulosilyticus DSM 14838</name>
    <dbReference type="NCBI Taxonomy" id="537012"/>
    <lineage>
        <taxon>Bacteria</taxon>
        <taxon>Pseudomonadati</taxon>
        <taxon>Bacteroidota</taxon>
        <taxon>Bacteroidia</taxon>
        <taxon>Bacteroidales</taxon>
        <taxon>Bacteroidaceae</taxon>
        <taxon>Bacteroides</taxon>
    </lineage>
</organism>
<evidence type="ECO:0000256" key="5">
    <source>
        <dbReference type="ARBA" id="ARBA00023295"/>
    </source>
</evidence>
<keyword evidence="3" id="KW-0378">Hydrolase</keyword>
<dbReference type="AlphaFoldDB" id="E2NDR4"/>
<feature type="signal peptide" evidence="6">
    <location>
        <begin position="1"/>
        <end position="25"/>
    </location>
</feature>
<feature type="domain" description="Glycosyl-hydrolase 97 C-terminal oligomerisation" evidence="9">
    <location>
        <begin position="571"/>
        <end position="666"/>
    </location>
</feature>
<dbReference type="Pfam" id="PF14508">
    <property type="entry name" value="GH97_N"/>
    <property type="match status" value="1"/>
</dbReference>
<dbReference type="Pfam" id="PF10566">
    <property type="entry name" value="Glyco_hydro_97"/>
    <property type="match status" value="1"/>
</dbReference>
<dbReference type="GO" id="GO:0030246">
    <property type="term" value="F:carbohydrate binding"/>
    <property type="evidence" value="ECO:0007669"/>
    <property type="project" value="InterPro"/>
</dbReference>
<dbReference type="InterPro" id="IPR013780">
    <property type="entry name" value="Glyco_hydro_b"/>
</dbReference>
<evidence type="ECO:0000256" key="4">
    <source>
        <dbReference type="ARBA" id="ARBA00022837"/>
    </source>
</evidence>
<keyword evidence="5" id="KW-0326">Glycosidase</keyword>
<dbReference type="Gene3D" id="2.60.40.1180">
    <property type="entry name" value="Golgi alpha-mannosidase II"/>
    <property type="match status" value="1"/>
</dbReference>
<dbReference type="Gene3D" id="3.20.20.70">
    <property type="entry name" value="Aldolase class I"/>
    <property type="match status" value="1"/>
</dbReference>
<evidence type="ECO:0000259" key="8">
    <source>
        <dbReference type="Pfam" id="PF14508"/>
    </source>
</evidence>
<dbReference type="InterPro" id="IPR017853">
    <property type="entry name" value="GH"/>
</dbReference>
<dbReference type="InterPro" id="IPR014718">
    <property type="entry name" value="GH-type_carb-bd"/>
</dbReference>
<evidence type="ECO:0000256" key="2">
    <source>
        <dbReference type="ARBA" id="ARBA00011245"/>
    </source>
</evidence>
<feature type="domain" description="Glycosyl-hydrolase 97 catalytic" evidence="7">
    <location>
        <begin position="317"/>
        <end position="471"/>
    </location>
</feature>
<comment type="cofactor">
    <cofactor evidence="1">
        <name>Ca(2+)</name>
        <dbReference type="ChEBI" id="CHEBI:29108"/>
    </cofactor>
</comment>
<reference evidence="10 11" key="1">
    <citation type="submission" date="2008-12" db="EMBL/GenBank/DDBJ databases">
        <authorList>
            <person name="Fulton L."/>
            <person name="Clifton S."/>
            <person name="Fulton B."/>
            <person name="Xu J."/>
            <person name="Minx P."/>
            <person name="Pepin K.H."/>
            <person name="Johnson M."/>
            <person name="Bhonagiri V."/>
            <person name="Nash W.E."/>
            <person name="Mardis E.R."/>
            <person name="Wilson R.K."/>
        </authorList>
    </citation>
    <scope>NUCLEOTIDE SEQUENCE [LARGE SCALE GENOMIC DNA]</scope>
    <source>
        <strain evidence="10 11">DSM 14838</strain>
    </source>
</reference>
<dbReference type="PANTHER" id="PTHR35803:SF2">
    <property type="entry name" value="RETAINING ALPHA-GALACTOSIDASE"/>
    <property type="match status" value="1"/>
</dbReference>
<dbReference type="Pfam" id="PF14509">
    <property type="entry name" value="GH97_C"/>
    <property type="match status" value="1"/>
</dbReference>
<evidence type="ECO:0000259" key="9">
    <source>
        <dbReference type="Pfam" id="PF14509"/>
    </source>
</evidence>
<accession>E2NDR4</accession>
<proteinExistence type="predicted"/>
<dbReference type="InterPro" id="IPR029486">
    <property type="entry name" value="GH97_N"/>
</dbReference>
<reference evidence="10 11" key="2">
    <citation type="submission" date="2009-01" db="EMBL/GenBank/DDBJ databases">
        <title>Draft genome sequence of Bacteroides cellulosilyticus (DSM 14838).</title>
        <authorList>
            <person name="Sudarsanam P."/>
            <person name="Ley R."/>
            <person name="Guruge J."/>
            <person name="Turnbaugh P.J."/>
            <person name="Mahowald M."/>
            <person name="Liep D."/>
            <person name="Gordon J."/>
        </authorList>
    </citation>
    <scope>NUCLEOTIDE SEQUENCE [LARGE SCALE GENOMIC DNA]</scope>
    <source>
        <strain evidence="10 11">DSM 14838</strain>
    </source>
</reference>
<comment type="caution">
    <text evidence="10">The sequence shown here is derived from an EMBL/GenBank/DDBJ whole genome shotgun (WGS) entry which is preliminary data.</text>
</comment>
<dbReference type="InterPro" id="IPR013785">
    <property type="entry name" value="Aldolase_TIM"/>
</dbReference>